<dbReference type="InterPro" id="IPR013083">
    <property type="entry name" value="Znf_RING/FYVE/PHD"/>
</dbReference>
<evidence type="ECO:0000313" key="8">
    <source>
        <dbReference type="Proteomes" id="UP000472273"/>
    </source>
</evidence>
<dbReference type="EC" id="2.3.2.27" evidence="5"/>
<dbReference type="GeneTree" id="ENSGT00940000154578"/>
<accession>A0A670Z994</accession>
<dbReference type="GO" id="GO:0061630">
    <property type="term" value="F:ubiquitin protein ligase activity"/>
    <property type="evidence" value="ECO:0007669"/>
    <property type="project" value="UniProtKB-UniRule"/>
</dbReference>
<reference evidence="7" key="2">
    <citation type="submission" date="2025-09" db="UniProtKB">
        <authorList>
            <consortium name="Ensembl"/>
        </authorList>
    </citation>
    <scope>IDENTIFICATION</scope>
</reference>
<keyword evidence="2 4" id="KW-0863">Zinc-finger</keyword>
<reference evidence="7" key="1">
    <citation type="submission" date="2025-08" db="UniProtKB">
        <authorList>
            <consortium name="Ensembl"/>
        </authorList>
    </citation>
    <scope>IDENTIFICATION</scope>
</reference>
<comment type="subcellular location">
    <subcellularLocation>
        <location evidence="5">Cytoplasm</location>
    </subcellularLocation>
</comment>
<dbReference type="AlphaFoldDB" id="A0A670Z994"/>
<feature type="domain" description="RING-type" evidence="6">
    <location>
        <begin position="82"/>
        <end position="121"/>
    </location>
</feature>
<dbReference type="GO" id="GO:0008270">
    <property type="term" value="F:zinc ion binding"/>
    <property type="evidence" value="ECO:0007669"/>
    <property type="project" value="UniProtKB-KW"/>
</dbReference>
<dbReference type="SMART" id="SM00184">
    <property type="entry name" value="RING"/>
    <property type="match status" value="1"/>
</dbReference>
<dbReference type="GO" id="GO:0005737">
    <property type="term" value="C:cytoplasm"/>
    <property type="evidence" value="ECO:0007669"/>
    <property type="project" value="UniProtKB-SubCell"/>
</dbReference>
<evidence type="ECO:0000256" key="3">
    <source>
        <dbReference type="ARBA" id="ARBA00022833"/>
    </source>
</evidence>
<proteinExistence type="inferred from homology"/>
<evidence type="ECO:0000256" key="5">
    <source>
        <dbReference type="RuleBase" id="RU367105"/>
    </source>
</evidence>
<sequence>MAMDYGNGCPVCNPGYWKQKGNHPTEQPIGPVNSEATAIPDSSVMAATGTSFESQRYHKMQQVPSQEPPVGKASEVQQEECCPICLNKIYQKKLLPKCKHAFCASCIETAMNYKPVCPLCNVVYGNIKGNQPPGKMEISKTRSSLPGNNVIVIQLGAYKQEI</sequence>
<dbReference type="PANTHER" id="PTHR12622">
    <property type="entry name" value="DELTEX-RELATED"/>
    <property type="match status" value="1"/>
</dbReference>
<comment type="similarity">
    <text evidence="5">Belongs to the Deltex family.</text>
</comment>
<dbReference type="Proteomes" id="UP000472273">
    <property type="component" value="Unplaced"/>
</dbReference>
<organism evidence="7 8">
    <name type="scientific">Pseudonaja textilis</name>
    <name type="common">Eastern brown snake</name>
    <dbReference type="NCBI Taxonomy" id="8673"/>
    <lineage>
        <taxon>Eukaryota</taxon>
        <taxon>Metazoa</taxon>
        <taxon>Chordata</taxon>
        <taxon>Craniata</taxon>
        <taxon>Vertebrata</taxon>
        <taxon>Euteleostomi</taxon>
        <taxon>Lepidosauria</taxon>
        <taxon>Squamata</taxon>
        <taxon>Bifurcata</taxon>
        <taxon>Unidentata</taxon>
        <taxon>Episquamata</taxon>
        <taxon>Toxicofera</taxon>
        <taxon>Serpentes</taxon>
        <taxon>Colubroidea</taxon>
        <taxon>Elapidae</taxon>
        <taxon>Hydrophiinae</taxon>
        <taxon>Pseudonaja</taxon>
    </lineage>
</organism>
<keyword evidence="3 5" id="KW-0862">Zinc</keyword>
<dbReference type="InterPro" id="IPR017907">
    <property type="entry name" value="Znf_RING_CS"/>
</dbReference>
<comment type="catalytic activity">
    <reaction evidence="5">
        <text>S-ubiquitinyl-[E2 ubiquitin-conjugating enzyme]-L-cysteine + [acceptor protein]-L-lysine = [E2 ubiquitin-conjugating enzyme]-L-cysteine + N(6)-ubiquitinyl-[acceptor protein]-L-lysine.</text>
        <dbReference type="EC" id="2.3.2.27"/>
    </reaction>
</comment>
<dbReference type="InterPro" id="IPR039398">
    <property type="entry name" value="Deltex_fam"/>
</dbReference>
<evidence type="ECO:0000256" key="1">
    <source>
        <dbReference type="ARBA" id="ARBA00022723"/>
    </source>
</evidence>
<evidence type="ECO:0000259" key="6">
    <source>
        <dbReference type="PROSITE" id="PS50089"/>
    </source>
</evidence>
<keyword evidence="1 5" id="KW-0479">Metal-binding</keyword>
<dbReference type="Gene3D" id="3.30.40.10">
    <property type="entry name" value="Zinc/RING finger domain, C3HC4 (zinc finger)"/>
    <property type="match status" value="1"/>
</dbReference>
<dbReference type="InterPro" id="IPR001841">
    <property type="entry name" value="Znf_RING"/>
</dbReference>
<evidence type="ECO:0000256" key="4">
    <source>
        <dbReference type="PROSITE-ProRule" id="PRU00175"/>
    </source>
</evidence>
<dbReference type="GO" id="GO:0016567">
    <property type="term" value="P:protein ubiquitination"/>
    <property type="evidence" value="ECO:0007669"/>
    <property type="project" value="UniProtKB-UniRule"/>
</dbReference>
<protein>
    <recommendedName>
        <fullName evidence="5">E3 ubiquitin-protein ligase</fullName>
        <ecNumber evidence="5">2.3.2.27</ecNumber>
    </recommendedName>
</protein>
<dbReference type="SUPFAM" id="SSF57850">
    <property type="entry name" value="RING/U-box"/>
    <property type="match status" value="1"/>
</dbReference>
<keyword evidence="5" id="KW-0963">Cytoplasm</keyword>
<dbReference type="InterPro" id="IPR018957">
    <property type="entry name" value="Znf_C3HC4_RING-type"/>
</dbReference>
<dbReference type="Pfam" id="PF00097">
    <property type="entry name" value="zf-C3HC4"/>
    <property type="match status" value="1"/>
</dbReference>
<keyword evidence="5" id="KW-0808">Transferase</keyword>
<dbReference type="PROSITE" id="PS00518">
    <property type="entry name" value="ZF_RING_1"/>
    <property type="match status" value="1"/>
</dbReference>
<name>A0A670Z994_PSETE</name>
<keyword evidence="8" id="KW-1185">Reference proteome</keyword>
<dbReference type="PROSITE" id="PS50089">
    <property type="entry name" value="ZF_RING_2"/>
    <property type="match status" value="1"/>
</dbReference>
<dbReference type="Ensembl" id="ENSPTXT00000018156.1">
    <property type="protein sequence ID" value="ENSPTXP00000017626.1"/>
    <property type="gene ID" value="ENSPTXG00000012124.1"/>
</dbReference>
<evidence type="ECO:0000256" key="2">
    <source>
        <dbReference type="ARBA" id="ARBA00022771"/>
    </source>
</evidence>
<evidence type="ECO:0000313" key="7">
    <source>
        <dbReference type="Ensembl" id="ENSPTXP00000017626.1"/>
    </source>
</evidence>
<dbReference type="UniPathway" id="UPA00143"/>
<comment type="pathway">
    <text evidence="5">Protein modification; protein ubiquitination.</text>
</comment>
<dbReference type="GO" id="GO:0007219">
    <property type="term" value="P:Notch signaling pathway"/>
    <property type="evidence" value="ECO:0007669"/>
    <property type="project" value="InterPro"/>
</dbReference>